<keyword evidence="2" id="KW-1185">Reference proteome</keyword>
<evidence type="ECO:0000313" key="2">
    <source>
        <dbReference type="Proteomes" id="UP001148838"/>
    </source>
</evidence>
<proteinExistence type="predicted"/>
<dbReference type="Proteomes" id="UP001148838">
    <property type="component" value="Unassembled WGS sequence"/>
</dbReference>
<comment type="caution">
    <text evidence="1">The sequence shown here is derived from an EMBL/GenBank/DDBJ whole genome shotgun (WGS) entry which is preliminary data.</text>
</comment>
<evidence type="ECO:0000313" key="1">
    <source>
        <dbReference type="EMBL" id="KAJ4434272.1"/>
    </source>
</evidence>
<reference evidence="1 2" key="1">
    <citation type="journal article" date="2022" name="Allergy">
        <title>Genome assembly and annotation of Periplaneta americana reveal a comprehensive cockroach allergen profile.</title>
        <authorList>
            <person name="Wang L."/>
            <person name="Xiong Q."/>
            <person name="Saelim N."/>
            <person name="Wang L."/>
            <person name="Nong W."/>
            <person name="Wan A.T."/>
            <person name="Shi M."/>
            <person name="Liu X."/>
            <person name="Cao Q."/>
            <person name="Hui J.H.L."/>
            <person name="Sookrung N."/>
            <person name="Leung T.F."/>
            <person name="Tungtrongchitr A."/>
            <person name="Tsui S.K.W."/>
        </authorList>
    </citation>
    <scope>NUCLEOTIDE SEQUENCE [LARGE SCALE GENOMIC DNA]</scope>
    <source>
        <strain evidence="1">PWHHKU_190912</strain>
    </source>
</reference>
<protein>
    <submittedName>
        <fullName evidence="1">Uncharacterized protein</fullName>
    </submittedName>
</protein>
<organism evidence="1 2">
    <name type="scientific">Periplaneta americana</name>
    <name type="common">American cockroach</name>
    <name type="synonym">Blatta americana</name>
    <dbReference type="NCBI Taxonomy" id="6978"/>
    <lineage>
        <taxon>Eukaryota</taxon>
        <taxon>Metazoa</taxon>
        <taxon>Ecdysozoa</taxon>
        <taxon>Arthropoda</taxon>
        <taxon>Hexapoda</taxon>
        <taxon>Insecta</taxon>
        <taxon>Pterygota</taxon>
        <taxon>Neoptera</taxon>
        <taxon>Polyneoptera</taxon>
        <taxon>Dictyoptera</taxon>
        <taxon>Blattodea</taxon>
        <taxon>Blattoidea</taxon>
        <taxon>Blattidae</taxon>
        <taxon>Blattinae</taxon>
        <taxon>Periplaneta</taxon>
    </lineage>
</organism>
<accession>A0ABQ8SKS7</accession>
<gene>
    <name evidence="1" type="ORF">ANN_22824</name>
</gene>
<sequence>MGDSDKCDCTVSQLSSCISWLQKALLAAAGLTAGFSLLTVDSVFGHLWKVDKERCCCGLVFANMVCEKSGRWTEVSNNQGALFLQNTTFLSSLSSDPLTLIENVVVDLHRSKQNAVTVSVESCLNLLGIGMIVYKSDNE</sequence>
<name>A0ABQ8SKS7_PERAM</name>
<dbReference type="EMBL" id="JAJSOF020000025">
    <property type="protein sequence ID" value="KAJ4434272.1"/>
    <property type="molecule type" value="Genomic_DNA"/>
</dbReference>